<dbReference type="GO" id="GO:0004622">
    <property type="term" value="F:phosphatidylcholine lysophospholipase activity"/>
    <property type="evidence" value="ECO:0007669"/>
    <property type="project" value="TreeGrafter"/>
</dbReference>
<keyword evidence="3" id="KW-1185">Reference proteome</keyword>
<accession>A0A1G7XDZ5</accession>
<dbReference type="AlphaFoldDB" id="A0A1G7XDZ5"/>
<dbReference type="Pfam" id="PF13472">
    <property type="entry name" value="Lipase_GDSL_2"/>
    <property type="match status" value="1"/>
</dbReference>
<dbReference type="InterPro" id="IPR036514">
    <property type="entry name" value="SGNH_hydro_sf"/>
</dbReference>
<protein>
    <submittedName>
        <fullName evidence="2">Lysophospholipase L1</fullName>
    </submittedName>
</protein>
<dbReference type="OrthoDB" id="5624617at2"/>
<evidence type="ECO:0000313" key="3">
    <source>
        <dbReference type="Proteomes" id="UP000198854"/>
    </source>
</evidence>
<organism evidence="2 3">
    <name type="scientific">Vibrio xiamenensis</name>
    <dbReference type="NCBI Taxonomy" id="861298"/>
    <lineage>
        <taxon>Bacteria</taxon>
        <taxon>Pseudomonadati</taxon>
        <taxon>Pseudomonadota</taxon>
        <taxon>Gammaproteobacteria</taxon>
        <taxon>Vibrionales</taxon>
        <taxon>Vibrionaceae</taxon>
        <taxon>Vibrio</taxon>
    </lineage>
</organism>
<dbReference type="STRING" id="861298.SAMN04488136_103101"/>
<evidence type="ECO:0000313" key="2">
    <source>
        <dbReference type="EMBL" id="SDG82333.1"/>
    </source>
</evidence>
<proteinExistence type="predicted"/>
<dbReference type="Gene3D" id="3.40.50.1110">
    <property type="entry name" value="SGNH hydrolase"/>
    <property type="match status" value="1"/>
</dbReference>
<dbReference type="EMBL" id="FNDD01000003">
    <property type="protein sequence ID" value="SDG82333.1"/>
    <property type="molecule type" value="Genomic_DNA"/>
</dbReference>
<sequence length="239" mass="27322">MRIRPIKIVVVLALFTGIYGVLSWIYIWPGFHYAQAELRRLYYGGSYDTNYYKRKMEGFSKLKKDIKNADIIFLGDSLTEGFDLKNHIKHRNLVNLGISSDTSYGVLNRIEMLSQNKNSIVFLMIGVNDLGINESFENIKNNVTSIIDYLKSKGLYIVIQSVLLTDGRKRDNHNIFLLNQELIKLSKQSGVTYLDLNPFMVKNGKLNPEFTYDGLHLNAAGYNAWAHVINVFLNAMIKG</sequence>
<dbReference type="SUPFAM" id="SSF52266">
    <property type="entry name" value="SGNH hydrolase"/>
    <property type="match status" value="1"/>
</dbReference>
<dbReference type="PANTHER" id="PTHR30383:SF5">
    <property type="entry name" value="SGNH HYDROLASE-TYPE ESTERASE DOMAIN-CONTAINING PROTEIN"/>
    <property type="match status" value="1"/>
</dbReference>
<feature type="domain" description="SGNH hydrolase-type esterase" evidence="1">
    <location>
        <begin position="73"/>
        <end position="223"/>
    </location>
</feature>
<gene>
    <name evidence="2" type="ORF">SAMN04488136_103101</name>
</gene>
<dbReference type="InterPro" id="IPR013830">
    <property type="entry name" value="SGNH_hydro"/>
</dbReference>
<dbReference type="Proteomes" id="UP000198854">
    <property type="component" value="Unassembled WGS sequence"/>
</dbReference>
<name>A0A1G7XDZ5_9VIBR</name>
<dbReference type="RefSeq" id="WP_093269880.1">
    <property type="nucleotide sequence ID" value="NZ_FNDD01000003.1"/>
</dbReference>
<evidence type="ECO:0000259" key="1">
    <source>
        <dbReference type="Pfam" id="PF13472"/>
    </source>
</evidence>
<dbReference type="InterPro" id="IPR051532">
    <property type="entry name" value="Ester_Hydrolysis_Enzymes"/>
</dbReference>
<dbReference type="PANTHER" id="PTHR30383">
    <property type="entry name" value="THIOESTERASE 1/PROTEASE 1/LYSOPHOSPHOLIPASE L1"/>
    <property type="match status" value="1"/>
</dbReference>
<reference evidence="2 3" key="1">
    <citation type="submission" date="2016-10" db="EMBL/GenBank/DDBJ databases">
        <authorList>
            <person name="de Groot N.N."/>
        </authorList>
    </citation>
    <scope>NUCLEOTIDE SEQUENCE [LARGE SCALE GENOMIC DNA]</scope>
    <source>
        <strain evidence="2 3">CGMCC 1.10228</strain>
    </source>
</reference>